<dbReference type="Proteomes" id="UP000267536">
    <property type="component" value="Unassembled WGS sequence"/>
</dbReference>
<evidence type="ECO:0000313" key="1">
    <source>
        <dbReference type="EMBL" id="RPA59924.1"/>
    </source>
</evidence>
<gene>
    <name evidence="1" type="ORF">EF294_11780</name>
</gene>
<proteinExistence type="predicted"/>
<reference evidence="1 2" key="1">
    <citation type="submission" date="2018-11" db="EMBL/GenBank/DDBJ databases">
        <title>Draft genome sequence of Gordonia sp. RS15-1S isolated from rice stems.</title>
        <authorList>
            <person name="Muangham S."/>
        </authorList>
    </citation>
    <scope>NUCLEOTIDE SEQUENCE [LARGE SCALE GENOMIC DNA]</scope>
    <source>
        <strain evidence="1 2">RS15-1S</strain>
    </source>
</reference>
<comment type="caution">
    <text evidence="1">The sequence shown here is derived from an EMBL/GenBank/DDBJ whole genome shotgun (WGS) entry which is preliminary data.</text>
</comment>
<dbReference type="AlphaFoldDB" id="A0A3N4H460"/>
<sequence>MTLSPAPTPAVTYPSAPAPADATQLLGSWVSTDDPSDQRTFRADGTTIETEASGPSMTSTYRWRWIYYHAPDIENPPTIVALELTESTATPLIYSVEYPRPNHLRLGYTGGRILDYTRLN</sequence>
<dbReference type="EMBL" id="RKMH01000008">
    <property type="protein sequence ID" value="RPA59924.1"/>
    <property type="molecule type" value="Genomic_DNA"/>
</dbReference>
<evidence type="ECO:0000313" key="2">
    <source>
        <dbReference type="Proteomes" id="UP000267536"/>
    </source>
</evidence>
<organism evidence="1 2">
    <name type="scientific">Gordonia oryzae</name>
    <dbReference type="NCBI Taxonomy" id="2487349"/>
    <lineage>
        <taxon>Bacteria</taxon>
        <taxon>Bacillati</taxon>
        <taxon>Actinomycetota</taxon>
        <taxon>Actinomycetes</taxon>
        <taxon>Mycobacteriales</taxon>
        <taxon>Gordoniaceae</taxon>
        <taxon>Gordonia</taxon>
    </lineage>
</organism>
<accession>A0A3N4H460</accession>
<keyword evidence="2" id="KW-1185">Reference proteome</keyword>
<evidence type="ECO:0008006" key="3">
    <source>
        <dbReference type="Google" id="ProtNLM"/>
    </source>
</evidence>
<protein>
    <recommendedName>
        <fullName evidence="3">Lipocalin-like domain-containing protein</fullName>
    </recommendedName>
</protein>
<name>A0A3N4H460_9ACTN</name>